<dbReference type="PANTHER" id="PTHR34295:SF1">
    <property type="entry name" value="BIOTIN TRANSPORTER BIOY"/>
    <property type="match status" value="1"/>
</dbReference>
<feature type="transmembrane region" description="Helical" evidence="3">
    <location>
        <begin position="32"/>
        <end position="51"/>
    </location>
</feature>
<keyword evidence="2 3" id="KW-0472">Membrane</keyword>
<reference evidence="4" key="1">
    <citation type="submission" date="2020-09" db="EMBL/GenBank/DDBJ databases">
        <title>New species isolated from human feces.</title>
        <authorList>
            <person name="Kitahara M."/>
            <person name="Shigeno Y."/>
            <person name="Shime M."/>
            <person name="Matsumoto Y."/>
            <person name="Nakamura S."/>
            <person name="Motooka D."/>
            <person name="Fukuoka S."/>
            <person name="Nishikawa H."/>
            <person name="Benno Y."/>
        </authorList>
    </citation>
    <scope>NUCLEOTIDE SEQUENCE</scope>
    <source>
        <strain evidence="4">MM35</strain>
    </source>
</reference>
<accession>A0A810PZG1</accession>
<dbReference type="Gene3D" id="1.10.1760.20">
    <property type="match status" value="1"/>
</dbReference>
<feature type="transmembrane region" description="Helical" evidence="3">
    <location>
        <begin position="150"/>
        <end position="169"/>
    </location>
</feature>
<dbReference type="PANTHER" id="PTHR34295">
    <property type="entry name" value="BIOTIN TRANSPORTER BIOY"/>
    <property type="match status" value="1"/>
</dbReference>
<comment type="subcellular location">
    <subcellularLocation>
        <location evidence="2">Cell membrane</location>
        <topology evidence="2">Multi-pass membrane protein</topology>
    </subcellularLocation>
</comment>
<name>A0A810PZG1_9FIRM</name>
<dbReference type="KEGG" id="vfa:MM35RIKEN_00650"/>
<organism evidence="4 5">
    <name type="scientific">Vescimonas fastidiosa</name>
    <dbReference type="NCBI Taxonomy" id="2714353"/>
    <lineage>
        <taxon>Bacteria</taxon>
        <taxon>Bacillati</taxon>
        <taxon>Bacillota</taxon>
        <taxon>Clostridia</taxon>
        <taxon>Eubacteriales</taxon>
        <taxon>Oscillospiraceae</taxon>
        <taxon>Vescimonas</taxon>
    </lineage>
</organism>
<comment type="similarity">
    <text evidence="1 2">Belongs to the BioY family.</text>
</comment>
<dbReference type="AlphaFoldDB" id="A0A810PZG1"/>
<feature type="transmembrane region" description="Helical" evidence="3">
    <location>
        <begin position="84"/>
        <end position="101"/>
    </location>
</feature>
<gene>
    <name evidence="4" type="primary">bioY</name>
    <name evidence="4" type="ORF">MM35RIKEN_00650</name>
</gene>
<feature type="transmembrane region" description="Helical" evidence="3">
    <location>
        <begin position="58"/>
        <end position="78"/>
    </location>
</feature>
<dbReference type="InterPro" id="IPR003784">
    <property type="entry name" value="BioY"/>
</dbReference>
<dbReference type="Proteomes" id="UP000681343">
    <property type="component" value="Chromosome"/>
</dbReference>
<keyword evidence="3" id="KW-0812">Transmembrane</keyword>
<keyword evidence="5" id="KW-1185">Reference proteome</keyword>
<dbReference type="EMBL" id="AP023415">
    <property type="protein sequence ID" value="BCK77873.1"/>
    <property type="molecule type" value="Genomic_DNA"/>
</dbReference>
<feature type="transmembrane region" description="Helical" evidence="3">
    <location>
        <begin position="108"/>
        <end position="130"/>
    </location>
</feature>
<protein>
    <recommendedName>
        <fullName evidence="2">Biotin transporter</fullName>
    </recommendedName>
</protein>
<dbReference type="RefSeq" id="WP_212818299.1">
    <property type="nucleotide sequence ID" value="NZ_AP023415.1"/>
</dbReference>
<dbReference type="PIRSF" id="PIRSF016661">
    <property type="entry name" value="BioY"/>
    <property type="match status" value="1"/>
</dbReference>
<keyword evidence="3" id="KW-1133">Transmembrane helix</keyword>
<evidence type="ECO:0000256" key="2">
    <source>
        <dbReference type="PIRNR" id="PIRNR016661"/>
    </source>
</evidence>
<sequence length="180" mass="19262">MSQKTKMLARAALLAALTAVGAFIKIPLGYSSITLQFFFTAMAGCLLGPYWGAASQGVYVLLGLVGLPIFTLGGGFGYVFQPTFGFLLGLIPSALVIGLITRKNRRPLRIILACVAGLATLYAVGLPYMGLILNVYLDKGWSLGRLLRDGMLLFLPGDALKIAVAAILFPKLSVFFDKKQ</sequence>
<proteinExistence type="inferred from homology"/>
<dbReference type="GO" id="GO:0015225">
    <property type="term" value="F:biotin transmembrane transporter activity"/>
    <property type="evidence" value="ECO:0007669"/>
    <property type="project" value="UniProtKB-UniRule"/>
</dbReference>
<dbReference type="Pfam" id="PF02632">
    <property type="entry name" value="BioY"/>
    <property type="match status" value="1"/>
</dbReference>
<evidence type="ECO:0000313" key="5">
    <source>
        <dbReference type="Proteomes" id="UP000681343"/>
    </source>
</evidence>
<evidence type="ECO:0000313" key="4">
    <source>
        <dbReference type="EMBL" id="BCK77873.1"/>
    </source>
</evidence>
<keyword evidence="2" id="KW-1003">Cell membrane</keyword>
<keyword evidence="2" id="KW-0813">Transport</keyword>
<dbReference type="GO" id="GO:0005886">
    <property type="term" value="C:plasma membrane"/>
    <property type="evidence" value="ECO:0007669"/>
    <property type="project" value="UniProtKB-SubCell"/>
</dbReference>
<evidence type="ECO:0000256" key="1">
    <source>
        <dbReference type="ARBA" id="ARBA00010692"/>
    </source>
</evidence>
<evidence type="ECO:0000256" key="3">
    <source>
        <dbReference type="SAM" id="Phobius"/>
    </source>
</evidence>